<dbReference type="NCBIfam" id="TIGR03308">
    <property type="entry name" value="phn_thr-fam"/>
    <property type="match status" value="1"/>
</dbReference>
<proteinExistence type="predicted"/>
<keyword evidence="2" id="KW-0677">Repeat</keyword>
<dbReference type="SUPFAM" id="SSF51161">
    <property type="entry name" value="Trimeric LpxA-like enzymes"/>
    <property type="match status" value="1"/>
</dbReference>
<keyword evidence="4" id="KW-1185">Reference proteome</keyword>
<dbReference type="InterPro" id="IPR011004">
    <property type="entry name" value="Trimer_LpxA-like_sf"/>
</dbReference>
<dbReference type="PANTHER" id="PTHR43300:SF11">
    <property type="entry name" value="ACETYLTRANSFERASE RV3034C-RELATED"/>
    <property type="match status" value="1"/>
</dbReference>
<dbReference type="CDD" id="cd03349">
    <property type="entry name" value="LbH_XAT"/>
    <property type="match status" value="1"/>
</dbReference>
<dbReference type="Pfam" id="PF00132">
    <property type="entry name" value="Hexapep"/>
    <property type="match status" value="1"/>
</dbReference>
<dbReference type="Proteomes" id="UP000310334">
    <property type="component" value="Unassembled WGS sequence"/>
</dbReference>
<dbReference type="Gene3D" id="2.160.10.10">
    <property type="entry name" value="Hexapeptide repeat proteins"/>
    <property type="match status" value="1"/>
</dbReference>
<protein>
    <submittedName>
        <fullName evidence="3">Acetyltransferase</fullName>
    </submittedName>
</protein>
<dbReference type="PROSITE" id="PS00101">
    <property type="entry name" value="HEXAPEP_TRANSFERASES"/>
    <property type="match status" value="1"/>
</dbReference>
<dbReference type="InterPro" id="IPR001451">
    <property type="entry name" value="Hexapep"/>
</dbReference>
<reference evidence="3 4" key="1">
    <citation type="submission" date="2019-04" db="EMBL/GenBank/DDBJ databases">
        <title>Bacillus sediminilitoris sp. nov., isolated from a tidal flat sediment on the East China Sea.</title>
        <authorList>
            <person name="Wei Y."/>
            <person name="Mao H."/>
            <person name="Fang J."/>
        </authorList>
    </citation>
    <scope>NUCLEOTIDE SEQUENCE [LARGE SCALE GENOMIC DNA]</scope>
    <source>
        <strain evidence="3 4">DSL-17</strain>
    </source>
</reference>
<evidence type="ECO:0000256" key="2">
    <source>
        <dbReference type="ARBA" id="ARBA00022737"/>
    </source>
</evidence>
<organism evidence="3 4">
    <name type="scientific">Metabacillus sediminilitoris</name>
    <dbReference type="NCBI Taxonomy" id="2567941"/>
    <lineage>
        <taxon>Bacteria</taxon>
        <taxon>Bacillati</taxon>
        <taxon>Bacillota</taxon>
        <taxon>Bacilli</taxon>
        <taxon>Bacillales</taxon>
        <taxon>Bacillaceae</taxon>
        <taxon>Metabacillus</taxon>
    </lineage>
</organism>
<evidence type="ECO:0000256" key="1">
    <source>
        <dbReference type="ARBA" id="ARBA00022679"/>
    </source>
</evidence>
<name>A0A4S4BXW6_9BACI</name>
<dbReference type="InterPro" id="IPR018357">
    <property type="entry name" value="Hexapep_transf_CS"/>
</dbReference>
<dbReference type="InterPro" id="IPR050179">
    <property type="entry name" value="Trans_hexapeptide_repeat"/>
</dbReference>
<dbReference type="GO" id="GO:0016740">
    <property type="term" value="F:transferase activity"/>
    <property type="evidence" value="ECO:0007669"/>
    <property type="project" value="UniProtKB-KW"/>
</dbReference>
<accession>A0A4S4BXW6</accession>
<dbReference type="InterPro" id="IPR017694">
    <property type="entry name" value="Phosphonate_tfrase_rpt"/>
</dbReference>
<dbReference type="PANTHER" id="PTHR43300">
    <property type="entry name" value="ACETYLTRANSFERASE"/>
    <property type="match status" value="1"/>
</dbReference>
<gene>
    <name evidence="3" type="ORF">E6W99_10425</name>
</gene>
<dbReference type="RefSeq" id="WP_136353556.1">
    <property type="nucleotide sequence ID" value="NZ_CP046266.1"/>
</dbReference>
<comment type="caution">
    <text evidence="3">The sequence shown here is derived from an EMBL/GenBank/DDBJ whole genome shotgun (WGS) entry which is preliminary data.</text>
</comment>
<sequence>MGHKQLGVEPSIHPSAKVENSFIGEWTEIGPNTKIEESSFGDYSYTSGDSEIIYSSIGKFCSIASHVRINPVNHPMWRVTQHHLTYRLTQYELGEQDDVDFFNWRREHHVNIGHDVWIGHGAIIMPGVSIGTGAVIGAGSVVTKDVPAYTIAVGVPAKPIKRRFSEEIAEKLLKIEWWNWERKLIEERISDLNDVENFILKYS</sequence>
<dbReference type="AlphaFoldDB" id="A0A4S4BXW6"/>
<dbReference type="EMBL" id="SSNT01000007">
    <property type="protein sequence ID" value="THF80081.1"/>
    <property type="molecule type" value="Genomic_DNA"/>
</dbReference>
<evidence type="ECO:0000313" key="3">
    <source>
        <dbReference type="EMBL" id="THF80081.1"/>
    </source>
</evidence>
<dbReference type="OrthoDB" id="9801697at2"/>
<keyword evidence="1 3" id="KW-0808">Transferase</keyword>
<evidence type="ECO:0000313" key="4">
    <source>
        <dbReference type="Proteomes" id="UP000310334"/>
    </source>
</evidence>